<sequence>MENPVGGEGYENKNCFRCCIPSITICVQLLERKVTRNVLDLERFVSNIYRLFHLLDNKKIEKRKNLIGGGNERTLTCIDSSISCEDSFENIV</sequence>
<evidence type="ECO:0000313" key="1">
    <source>
        <dbReference type="EMBL" id="MDT2945398.1"/>
    </source>
</evidence>
<protein>
    <submittedName>
        <fullName evidence="1">Uncharacterized protein</fullName>
    </submittedName>
</protein>
<dbReference type="RefSeq" id="WP_195935411.1">
    <property type="nucleotide sequence ID" value="NZ_CP121539.1"/>
</dbReference>
<evidence type="ECO:0000313" key="2">
    <source>
        <dbReference type="Proteomes" id="UP001250218"/>
    </source>
</evidence>
<dbReference type="Proteomes" id="UP001250218">
    <property type="component" value="Unassembled WGS sequence"/>
</dbReference>
<organism evidence="1 2">
    <name type="scientific">Lactococcus lactis</name>
    <dbReference type="NCBI Taxonomy" id="1358"/>
    <lineage>
        <taxon>Bacteria</taxon>
        <taxon>Bacillati</taxon>
        <taxon>Bacillota</taxon>
        <taxon>Bacilli</taxon>
        <taxon>Lactobacillales</taxon>
        <taxon>Streptococcaceae</taxon>
        <taxon>Lactococcus</taxon>
    </lineage>
</organism>
<reference evidence="1" key="1">
    <citation type="submission" date="2023-03" db="EMBL/GenBank/DDBJ databases">
        <authorList>
            <person name="Shen W."/>
            <person name="Cai J."/>
        </authorList>
    </citation>
    <scope>NUCLEOTIDE SEQUENCE</scope>
    <source>
        <strain evidence="1">Y37</strain>
    </source>
</reference>
<accession>A0AAP5P9H1</accession>
<dbReference type="EMBL" id="JARQDL010000004">
    <property type="protein sequence ID" value="MDT2945398.1"/>
    <property type="molecule type" value="Genomic_DNA"/>
</dbReference>
<gene>
    <name evidence="1" type="ORF">P7I04_05005</name>
</gene>
<name>A0AAP5P9H1_9LACT</name>
<proteinExistence type="predicted"/>
<comment type="caution">
    <text evidence="1">The sequence shown here is derived from an EMBL/GenBank/DDBJ whole genome shotgun (WGS) entry which is preliminary data.</text>
</comment>
<dbReference type="AlphaFoldDB" id="A0AAP5P9H1"/>